<gene>
    <name evidence="7 8" type="primary">atpH</name>
    <name evidence="8" type="ORF">QQA45_05775</name>
</gene>
<evidence type="ECO:0000256" key="6">
    <source>
        <dbReference type="ARBA" id="ARBA00023310"/>
    </source>
</evidence>
<evidence type="ECO:0000313" key="9">
    <source>
        <dbReference type="Proteomes" id="UP001225134"/>
    </source>
</evidence>
<dbReference type="PANTHER" id="PTHR11910">
    <property type="entry name" value="ATP SYNTHASE DELTA CHAIN"/>
    <property type="match status" value="1"/>
</dbReference>
<keyword evidence="9" id="KW-1185">Reference proteome</keyword>
<dbReference type="InterPro" id="IPR000711">
    <property type="entry name" value="ATPase_OSCP/dsu"/>
</dbReference>
<keyword evidence="4 7" id="KW-0406">Ion transport</keyword>
<keyword evidence="7" id="KW-1003">Cell membrane</keyword>
<dbReference type="PRINTS" id="PR00125">
    <property type="entry name" value="ATPASEDELTA"/>
</dbReference>
<dbReference type="InterPro" id="IPR026015">
    <property type="entry name" value="ATP_synth_OSCP/delta_N_sf"/>
</dbReference>
<dbReference type="PROSITE" id="PS00389">
    <property type="entry name" value="ATPASE_DELTA"/>
    <property type="match status" value="1"/>
</dbReference>
<dbReference type="RefSeq" id="WP_066730161.1">
    <property type="nucleotide sequence ID" value="NZ_CAMPUK010000009.1"/>
</dbReference>
<organism evidence="8 9">
    <name type="scientific">Sneathia sanguinegens</name>
    <dbReference type="NCBI Taxonomy" id="40543"/>
    <lineage>
        <taxon>Bacteria</taxon>
        <taxon>Fusobacteriati</taxon>
        <taxon>Fusobacteriota</taxon>
        <taxon>Fusobacteriia</taxon>
        <taxon>Fusobacteriales</taxon>
        <taxon>Leptotrichiaceae</taxon>
        <taxon>Sneathia</taxon>
    </lineage>
</organism>
<protein>
    <recommendedName>
        <fullName evidence="7">ATP synthase subunit delta</fullName>
    </recommendedName>
    <alternativeName>
        <fullName evidence="7">ATP synthase F(1) sector subunit delta</fullName>
    </alternativeName>
    <alternativeName>
        <fullName evidence="7">F-type ATPase subunit delta</fullName>
        <shortName evidence="7">F-ATPase subunit delta</shortName>
    </alternativeName>
</protein>
<comment type="function">
    <text evidence="7">This protein is part of the stalk that links CF(0) to CF(1). It either transmits conformational changes from CF(0) to CF(1) or is implicated in proton conduction.</text>
</comment>
<dbReference type="SUPFAM" id="SSF47928">
    <property type="entry name" value="N-terminal domain of the delta subunit of the F1F0-ATP synthase"/>
    <property type="match status" value="1"/>
</dbReference>
<dbReference type="Proteomes" id="UP001225134">
    <property type="component" value="Unassembled WGS sequence"/>
</dbReference>
<evidence type="ECO:0000313" key="8">
    <source>
        <dbReference type="EMBL" id="MDK9581007.1"/>
    </source>
</evidence>
<keyword evidence="3 7" id="KW-0375">Hydrogen ion transport</keyword>
<evidence type="ECO:0000256" key="1">
    <source>
        <dbReference type="ARBA" id="ARBA00004370"/>
    </source>
</evidence>
<dbReference type="HAMAP" id="MF_01416">
    <property type="entry name" value="ATP_synth_delta_bact"/>
    <property type="match status" value="1"/>
</dbReference>
<dbReference type="Gene3D" id="1.10.520.20">
    <property type="entry name" value="N-terminal domain of the delta subunit of the F1F0-ATP synthase"/>
    <property type="match status" value="1"/>
</dbReference>
<keyword evidence="7" id="KW-0139">CF(1)</keyword>
<evidence type="ECO:0000256" key="4">
    <source>
        <dbReference type="ARBA" id="ARBA00023065"/>
    </source>
</evidence>
<evidence type="ECO:0000256" key="7">
    <source>
        <dbReference type="HAMAP-Rule" id="MF_01416"/>
    </source>
</evidence>
<evidence type="ECO:0000256" key="3">
    <source>
        <dbReference type="ARBA" id="ARBA00022781"/>
    </source>
</evidence>
<evidence type="ECO:0000256" key="5">
    <source>
        <dbReference type="ARBA" id="ARBA00023136"/>
    </source>
</evidence>
<accession>A0ABT7HLN0</accession>
<dbReference type="NCBIfam" id="TIGR01145">
    <property type="entry name" value="ATP_synt_delta"/>
    <property type="match status" value="1"/>
</dbReference>
<dbReference type="InterPro" id="IPR020781">
    <property type="entry name" value="ATPase_OSCP/d_CS"/>
</dbReference>
<keyword evidence="6 7" id="KW-0066">ATP synthesis</keyword>
<keyword evidence="2 7" id="KW-0813">Transport</keyword>
<comment type="similarity">
    <text evidence="7">Belongs to the ATPase delta chain family.</text>
</comment>
<sequence length="175" mass="20602">MSDRKVAMVYSQAIYDIAKQKDQIFPVLEMLEILVQHIKDDEEFKKFLEYPIIDATIKKEILNVIYQDIKDIPIEVLDYLIDKKRLANISEIKDEYLKIYNENHNRLIVTAIFAKELTEEQKTRLIRKLEKIKNKKILLHVVVDKSIIAGGILKIGDEVIDGSIRTQIKEFKNRF</sequence>
<reference evidence="8 9" key="1">
    <citation type="submission" date="2023-06" db="EMBL/GenBank/DDBJ databases">
        <title>Antibody response to the Sneathia vaginalis cytopathogenic toxin A during pregnancy.</title>
        <authorList>
            <person name="Mccoy Z.T."/>
            <person name="Serrano M.G."/>
            <person name="Spaine K."/>
            <person name="Edwards D.J."/>
            <person name="Buck G.A."/>
            <person name="Jefferson K."/>
        </authorList>
    </citation>
    <scope>NUCLEOTIDE SEQUENCE [LARGE SCALE GENOMIC DNA]</scope>
    <source>
        <strain evidence="8 9">CCUG 42621</strain>
    </source>
</reference>
<comment type="function">
    <text evidence="7">F(1)F(0) ATP synthase produces ATP from ADP in the presence of a proton or sodium gradient. F-type ATPases consist of two structural domains, F(1) containing the extramembraneous catalytic core and F(0) containing the membrane proton channel, linked together by a central stalk and a peripheral stalk. During catalysis, ATP synthesis in the catalytic domain of F(1) is coupled via a rotary mechanism of the central stalk subunits to proton translocation.</text>
</comment>
<proteinExistence type="inferred from homology"/>
<comment type="subcellular location">
    <subcellularLocation>
        <location evidence="7">Cell membrane</location>
        <topology evidence="7">Peripheral membrane protein</topology>
    </subcellularLocation>
    <subcellularLocation>
        <location evidence="1">Membrane</location>
    </subcellularLocation>
</comment>
<dbReference type="EMBL" id="JASSPP010000009">
    <property type="protein sequence ID" value="MDK9581007.1"/>
    <property type="molecule type" value="Genomic_DNA"/>
</dbReference>
<keyword evidence="5 7" id="KW-0472">Membrane</keyword>
<evidence type="ECO:0000256" key="2">
    <source>
        <dbReference type="ARBA" id="ARBA00022448"/>
    </source>
</evidence>
<dbReference type="Pfam" id="PF00213">
    <property type="entry name" value="OSCP"/>
    <property type="match status" value="1"/>
</dbReference>
<comment type="caution">
    <text evidence="8">The sequence shown here is derived from an EMBL/GenBank/DDBJ whole genome shotgun (WGS) entry which is preliminary data.</text>
</comment>
<name>A0ABT7HLN0_9FUSO</name>